<name>A0ABT4U9X6_9ACTN</name>
<organism evidence="2 3">
    <name type="scientific">Nocardiopsis endophytica</name>
    <dbReference type="NCBI Taxonomy" id="3018445"/>
    <lineage>
        <taxon>Bacteria</taxon>
        <taxon>Bacillati</taxon>
        <taxon>Actinomycetota</taxon>
        <taxon>Actinomycetes</taxon>
        <taxon>Streptosporangiales</taxon>
        <taxon>Nocardiopsidaceae</taxon>
        <taxon>Nocardiopsis</taxon>
    </lineage>
</organism>
<comment type="caution">
    <text evidence="2">The sequence shown here is derived from an EMBL/GenBank/DDBJ whole genome shotgun (WGS) entry which is preliminary data.</text>
</comment>
<proteinExistence type="predicted"/>
<evidence type="ECO:0000313" key="2">
    <source>
        <dbReference type="EMBL" id="MDA2813751.1"/>
    </source>
</evidence>
<evidence type="ECO:0000256" key="1">
    <source>
        <dbReference type="SAM" id="Phobius"/>
    </source>
</evidence>
<keyword evidence="1" id="KW-0812">Transmembrane</keyword>
<evidence type="ECO:0008006" key="4">
    <source>
        <dbReference type="Google" id="ProtNLM"/>
    </source>
</evidence>
<accession>A0ABT4U9X6</accession>
<reference evidence="2 3" key="1">
    <citation type="submission" date="2023-01" db="EMBL/GenBank/DDBJ databases">
        <title>Draft genome sequence of Nocardiopsis sp. RSe5-2 isolated from halophytes.</title>
        <authorList>
            <person name="Duangmal K."/>
            <person name="Chantavorakit T."/>
        </authorList>
    </citation>
    <scope>NUCLEOTIDE SEQUENCE [LARGE SCALE GENOMIC DNA]</scope>
    <source>
        <strain evidence="2 3">RSe5-2</strain>
    </source>
</reference>
<gene>
    <name evidence="2" type="ORF">O4J56_24110</name>
</gene>
<sequence>MAVWAAWAAALVLVLVLVSFYVSWRATRLDRLHTRVETAWAALDAALSRRAAAVQEFSAGPWVEPASAVLLADAAAAARRAGSADGAGADRELAESDLSRTVRAVLEEPGLADCPDGQGALREVEAAAKRVLLARRFHNDAVAHTRQARARRLVRVLRLAGGAPLPGFFEMDDEPPRIPGSFGAL</sequence>
<protein>
    <recommendedName>
        <fullName evidence="4">LemA family protein</fullName>
    </recommendedName>
</protein>
<keyword evidence="3" id="KW-1185">Reference proteome</keyword>
<feature type="transmembrane region" description="Helical" evidence="1">
    <location>
        <begin position="6"/>
        <end position="24"/>
    </location>
</feature>
<dbReference type="Gene3D" id="1.20.1440.20">
    <property type="entry name" value="LemA-like domain"/>
    <property type="match status" value="1"/>
</dbReference>
<dbReference type="InterPro" id="IPR023353">
    <property type="entry name" value="LemA-like_dom_sf"/>
</dbReference>
<keyword evidence="1" id="KW-0472">Membrane</keyword>
<dbReference type="EMBL" id="JAQFWQ010000089">
    <property type="protein sequence ID" value="MDA2813751.1"/>
    <property type="molecule type" value="Genomic_DNA"/>
</dbReference>
<dbReference type="RefSeq" id="WP_270688892.1">
    <property type="nucleotide sequence ID" value="NZ_JAQFWQ010000089.1"/>
</dbReference>
<keyword evidence="1" id="KW-1133">Transmembrane helix</keyword>
<evidence type="ECO:0000313" key="3">
    <source>
        <dbReference type="Proteomes" id="UP001527866"/>
    </source>
</evidence>
<dbReference type="Proteomes" id="UP001527866">
    <property type="component" value="Unassembled WGS sequence"/>
</dbReference>
<dbReference type="SUPFAM" id="SSF140478">
    <property type="entry name" value="LemA-like"/>
    <property type="match status" value="1"/>
</dbReference>